<dbReference type="RefSeq" id="XP_010774469.1">
    <property type="nucleotide sequence ID" value="XM_010776167.1"/>
</dbReference>
<dbReference type="GeneID" id="104949760"/>
<accession>A0A6I9N989</accession>
<sequence length="259" mass="28553">MTMIEVKSKETPKGEKDCEVQEVHAEVSTKVQDEKYVKTVKMTSKEVPESFTDSLSEPRLVPCALTERQATYAKDIEKEEKNEGKKRTTQEEEREKMVNLGKRNVPLPMAKTPTTADVRTMDATQVNTADKVQSASLQAVHTSGIIWREVTLVEGSPSQENKAHAATTVRKPEKLVLEEPEGSTMRKVFTEVQLLSGTGPTSPLSEGKPLEGAPEALISSTSDLENRLSRLVSRVLSCKNYPAELSPAAMAKQLEEAQV</sequence>
<organism evidence="2 3">
    <name type="scientific">Notothenia coriiceps</name>
    <name type="common">black rockcod</name>
    <dbReference type="NCBI Taxonomy" id="8208"/>
    <lineage>
        <taxon>Eukaryota</taxon>
        <taxon>Metazoa</taxon>
        <taxon>Chordata</taxon>
        <taxon>Craniata</taxon>
        <taxon>Vertebrata</taxon>
        <taxon>Euteleostomi</taxon>
        <taxon>Actinopterygii</taxon>
        <taxon>Neopterygii</taxon>
        <taxon>Teleostei</taxon>
        <taxon>Neoteleostei</taxon>
        <taxon>Acanthomorphata</taxon>
        <taxon>Eupercaria</taxon>
        <taxon>Perciformes</taxon>
        <taxon>Notothenioidei</taxon>
        <taxon>Nototheniidae</taxon>
        <taxon>Notothenia</taxon>
    </lineage>
</organism>
<feature type="compositionally biased region" description="Basic and acidic residues" evidence="1">
    <location>
        <begin position="74"/>
        <end position="97"/>
    </location>
</feature>
<name>A0A6I9N989_9TELE</name>
<dbReference type="Proteomes" id="UP000504611">
    <property type="component" value="Unplaced"/>
</dbReference>
<evidence type="ECO:0000313" key="2">
    <source>
        <dbReference type="Proteomes" id="UP000504611"/>
    </source>
</evidence>
<reference evidence="3" key="1">
    <citation type="submission" date="2025-08" db="UniProtKB">
        <authorList>
            <consortium name="RefSeq"/>
        </authorList>
    </citation>
    <scope>IDENTIFICATION</scope>
    <source>
        <tissue evidence="3">Muscle</tissue>
    </source>
</reference>
<evidence type="ECO:0000313" key="3">
    <source>
        <dbReference type="RefSeq" id="XP_010774469.1"/>
    </source>
</evidence>
<gene>
    <name evidence="3" type="primary">LOC104949760</name>
</gene>
<evidence type="ECO:0000256" key="1">
    <source>
        <dbReference type="SAM" id="MobiDB-lite"/>
    </source>
</evidence>
<proteinExistence type="predicted"/>
<dbReference type="AlphaFoldDB" id="A0A6I9N989"/>
<feature type="region of interest" description="Disordered" evidence="1">
    <location>
        <begin position="1"/>
        <end position="20"/>
    </location>
</feature>
<feature type="region of interest" description="Disordered" evidence="1">
    <location>
        <begin position="196"/>
        <end position="215"/>
    </location>
</feature>
<dbReference type="OrthoDB" id="10658280at2759"/>
<feature type="region of interest" description="Disordered" evidence="1">
    <location>
        <begin position="72"/>
        <end position="114"/>
    </location>
</feature>
<protein>
    <submittedName>
        <fullName evidence="3">Uncharacterized protein</fullName>
    </submittedName>
</protein>
<dbReference type="KEGG" id="ncc:104949760"/>
<keyword evidence="2" id="KW-1185">Reference proteome</keyword>